<evidence type="ECO:0000313" key="5">
    <source>
        <dbReference type="EMBL" id="KPM49769.1"/>
    </source>
</evidence>
<dbReference type="AlphaFoldDB" id="A0A0P7BR90"/>
<sequence>MVAKITYKDLSLQAYEVLREEIITGKLKPGEKLVQEKLAERLGLSRMPLHKAFQMLQDEMLVEAKPRRGFYVREQSKKSLLDAFLCREVLDGLAARTLAQNTAHKSIAKDLKKIFQVFLEQENINEKAYRKADEVFHNTLVELSENQMLIRMNNMGQFLRQSYVFGLVRPPQETLEEHLAIIQAIEDGNAERAEQEIKNHARKSIDTI</sequence>
<dbReference type="InterPro" id="IPR036390">
    <property type="entry name" value="WH_DNA-bd_sf"/>
</dbReference>
<dbReference type="RefSeq" id="WP_055144178.1">
    <property type="nucleotide sequence ID" value="NZ_JXSZ01000005.1"/>
</dbReference>
<dbReference type="Gene3D" id="1.20.120.530">
    <property type="entry name" value="GntR ligand-binding domain-like"/>
    <property type="match status" value="1"/>
</dbReference>
<keyword evidence="6" id="KW-1185">Reference proteome</keyword>
<organism evidence="5 6">
    <name type="scientific">Jiulongibacter sediminis</name>
    <dbReference type="NCBI Taxonomy" id="1605367"/>
    <lineage>
        <taxon>Bacteria</taxon>
        <taxon>Pseudomonadati</taxon>
        <taxon>Bacteroidota</taxon>
        <taxon>Cytophagia</taxon>
        <taxon>Cytophagales</taxon>
        <taxon>Leadbetterellaceae</taxon>
        <taxon>Jiulongibacter</taxon>
    </lineage>
</organism>
<evidence type="ECO:0000313" key="6">
    <source>
        <dbReference type="Proteomes" id="UP000050454"/>
    </source>
</evidence>
<dbReference type="GO" id="GO:0003677">
    <property type="term" value="F:DNA binding"/>
    <property type="evidence" value="ECO:0007669"/>
    <property type="project" value="UniProtKB-KW"/>
</dbReference>
<name>A0A0P7BR90_9BACT</name>
<protein>
    <recommendedName>
        <fullName evidence="4">HTH gntR-type domain-containing protein</fullName>
    </recommendedName>
</protein>
<dbReference type="OrthoDB" id="703321at2"/>
<dbReference type="InterPro" id="IPR036388">
    <property type="entry name" value="WH-like_DNA-bd_sf"/>
</dbReference>
<evidence type="ECO:0000256" key="1">
    <source>
        <dbReference type="ARBA" id="ARBA00023015"/>
    </source>
</evidence>
<keyword evidence="3" id="KW-0804">Transcription</keyword>
<evidence type="ECO:0000256" key="2">
    <source>
        <dbReference type="ARBA" id="ARBA00023125"/>
    </source>
</evidence>
<dbReference type="Pfam" id="PF00392">
    <property type="entry name" value="GntR"/>
    <property type="match status" value="1"/>
</dbReference>
<dbReference type="PROSITE" id="PS50949">
    <property type="entry name" value="HTH_GNTR"/>
    <property type="match status" value="1"/>
</dbReference>
<dbReference type="STRING" id="1605367.AFM12_04125"/>
<dbReference type="Gene3D" id="1.10.10.10">
    <property type="entry name" value="Winged helix-like DNA-binding domain superfamily/Winged helix DNA-binding domain"/>
    <property type="match status" value="1"/>
</dbReference>
<reference evidence="5 6" key="1">
    <citation type="submission" date="2015-07" db="EMBL/GenBank/DDBJ databases">
        <title>The draft genome sequence of Leadbetterella sp. JN14-9.</title>
        <authorList>
            <person name="Liu Y."/>
            <person name="Du J."/>
            <person name="Shao Z."/>
        </authorList>
    </citation>
    <scope>NUCLEOTIDE SEQUENCE [LARGE SCALE GENOMIC DNA]</scope>
    <source>
        <strain evidence="5 6">JN14-9</strain>
    </source>
</reference>
<feature type="domain" description="HTH gntR-type" evidence="4">
    <location>
        <begin position="8"/>
        <end position="75"/>
    </location>
</feature>
<dbReference type="SMART" id="SM00895">
    <property type="entry name" value="FCD"/>
    <property type="match status" value="1"/>
</dbReference>
<dbReference type="PANTHER" id="PTHR43537">
    <property type="entry name" value="TRANSCRIPTIONAL REGULATOR, GNTR FAMILY"/>
    <property type="match status" value="1"/>
</dbReference>
<gene>
    <name evidence="5" type="ORF">AFM12_04125</name>
</gene>
<comment type="caution">
    <text evidence="5">The sequence shown here is derived from an EMBL/GenBank/DDBJ whole genome shotgun (WGS) entry which is preliminary data.</text>
</comment>
<dbReference type="PANTHER" id="PTHR43537:SF49">
    <property type="entry name" value="TRANSCRIPTIONAL REGULATORY PROTEIN"/>
    <property type="match status" value="1"/>
</dbReference>
<dbReference type="GO" id="GO:0003700">
    <property type="term" value="F:DNA-binding transcription factor activity"/>
    <property type="evidence" value="ECO:0007669"/>
    <property type="project" value="InterPro"/>
</dbReference>
<dbReference type="EMBL" id="LGTQ01000005">
    <property type="protein sequence ID" value="KPM49769.1"/>
    <property type="molecule type" value="Genomic_DNA"/>
</dbReference>
<keyword evidence="2" id="KW-0238">DNA-binding</keyword>
<proteinExistence type="predicted"/>
<dbReference type="SUPFAM" id="SSF48008">
    <property type="entry name" value="GntR ligand-binding domain-like"/>
    <property type="match status" value="1"/>
</dbReference>
<accession>A0A0P7BR90</accession>
<evidence type="ECO:0000256" key="3">
    <source>
        <dbReference type="ARBA" id="ARBA00023163"/>
    </source>
</evidence>
<dbReference type="InterPro" id="IPR011711">
    <property type="entry name" value="GntR_C"/>
</dbReference>
<dbReference type="InterPro" id="IPR008920">
    <property type="entry name" value="TF_FadR/GntR_C"/>
</dbReference>
<evidence type="ECO:0000259" key="4">
    <source>
        <dbReference type="PROSITE" id="PS50949"/>
    </source>
</evidence>
<dbReference type="SUPFAM" id="SSF46785">
    <property type="entry name" value="Winged helix' DNA-binding domain"/>
    <property type="match status" value="1"/>
</dbReference>
<dbReference type="InterPro" id="IPR000524">
    <property type="entry name" value="Tscrpt_reg_HTH_GntR"/>
</dbReference>
<keyword evidence="1" id="KW-0805">Transcription regulation</keyword>
<dbReference type="CDD" id="cd07377">
    <property type="entry name" value="WHTH_GntR"/>
    <property type="match status" value="1"/>
</dbReference>
<dbReference type="Proteomes" id="UP000050454">
    <property type="component" value="Unassembled WGS sequence"/>
</dbReference>
<dbReference type="SMART" id="SM00345">
    <property type="entry name" value="HTH_GNTR"/>
    <property type="match status" value="1"/>
</dbReference>
<dbReference type="Pfam" id="PF07729">
    <property type="entry name" value="FCD"/>
    <property type="match status" value="1"/>
</dbReference>